<dbReference type="EMBL" id="JAAALK010000079">
    <property type="protein sequence ID" value="KAG8099940.1"/>
    <property type="molecule type" value="Genomic_DNA"/>
</dbReference>
<dbReference type="Pfam" id="PF05637">
    <property type="entry name" value="Glyco_transf_34"/>
    <property type="match status" value="1"/>
</dbReference>
<dbReference type="PANTHER" id="PTHR31306:SF4">
    <property type="entry name" value="ALPHA-1,2-GALACTOSYLTRANSFERASE"/>
    <property type="match status" value="1"/>
</dbReference>
<evidence type="ECO:0000256" key="3">
    <source>
        <dbReference type="ARBA" id="ARBA00022679"/>
    </source>
</evidence>
<evidence type="ECO:0000256" key="1">
    <source>
        <dbReference type="ARBA" id="ARBA00004323"/>
    </source>
</evidence>
<dbReference type="AlphaFoldDB" id="A0A8J5WYU9"/>
<dbReference type="OrthoDB" id="407658at2759"/>
<keyword evidence="6 9" id="KW-1133">Transmembrane helix</keyword>
<feature type="transmembrane region" description="Helical" evidence="9">
    <location>
        <begin position="26"/>
        <end position="47"/>
    </location>
</feature>
<reference evidence="10" key="2">
    <citation type="submission" date="2021-02" db="EMBL/GenBank/DDBJ databases">
        <authorList>
            <person name="Kimball J.A."/>
            <person name="Haas M.W."/>
            <person name="Macchietto M."/>
            <person name="Kono T."/>
            <person name="Duquette J."/>
            <person name="Shao M."/>
        </authorList>
    </citation>
    <scope>NUCLEOTIDE SEQUENCE</scope>
    <source>
        <tissue evidence="10">Fresh leaf tissue</tissue>
    </source>
</reference>
<evidence type="ECO:0000256" key="9">
    <source>
        <dbReference type="SAM" id="Phobius"/>
    </source>
</evidence>
<keyword evidence="8 9" id="KW-0472">Membrane</keyword>
<evidence type="ECO:0000313" key="10">
    <source>
        <dbReference type="EMBL" id="KAG8099938.1"/>
    </source>
</evidence>
<keyword evidence="4 9" id="KW-0812">Transmembrane</keyword>
<sequence length="315" mass="36111">MAAPARPRRAAQNRARLLHRLRPRHLLFLPVALVLFVLPYMPALLLLRANSLGRQCLPPTTGHLIRLPRDPRLKIAIATLSDEGASDHRGRGRSFRGVLAATTRNKRSYAAAHGYSLAVLPAAAVDPRRPPSWSKVLVLRSHLRRHHWLFWNDADTLVTNPDISLERVLFSVIGHSDFDASPDLILTKDFNGVNAGMFFIRMSNWSEGFLDRWWNLTSFIQFGSTKSGDNAALNHLIEHLSPEEMREHVRIANMQCLFNSYPWAPTWKSVHRLIFHLPTTWKGVYSNGDFMVHFAGLDDKLGWINKIRRQRRFLR</sequence>
<protein>
    <submittedName>
        <fullName evidence="10">Uncharacterized protein</fullName>
    </submittedName>
</protein>
<proteinExistence type="predicted"/>
<evidence type="ECO:0000313" key="11">
    <source>
        <dbReference type="Proteomes" id="UP000729402"/>
    </source>
</evidence>
<evidence type="ECO:0000256" key="2">
    <source>
        <dbReference type="ARBA" id="ARBA00022676"/>
    </source>
</evidence>
<evidence type="ECO:0000256" key="5">
    <source>
        <dbReference type="ARBA" id="ARBA00022968"/>
    </source>
</evidence>
<keyword evidence="3" id="KW-0808">Transferase</keyword>
<evidence type="ECO:0000256" key="8">
    <source>
        <dbReference type="ARBA" id="ARBA00023136"/>
    </source>
</evidence>
<organism evidence="10 11">
    <name type="scientific">Zizania palustris</name>
    <name type="common">Northern wild rice</name>
    <dbReference type="NCBI Taxonomy" id="103762"/>
    <lineage>
        <taxon>Eukaryota</taxon>
        <taxon>Viridiplantae</taxon>
        <taxon>Streptophyta</taxon>
        <taxon>Embryophyta</taxon>
        <taxon>Tracheophyta</taxon>
        <taxon>Spermatophyta</taxon>
        <taxon>Magnoliopsida</taxon>
        <taxon>Liliopsida</taxon>
        <taxon>Poales</taxon>
        <taxon>Poaceae</taxon>
        <taxon>BOP clade</taxon>
        <taxon>Oryzoideae</taxon>
        <taxon>Oryzeae</taxon>
        <taxon>Zizaniinae</taxon>
        <taxon>Zizania</taxon>
    </lineage>
</organism>
<keyword evidence="7" id="KW-0333">Golgi apparatus</keyword>
<accession>A0A8J5WYU9</accession>
<dbReference type="InterPro" id="IPR008630">
    <property type="entry name" value="Glyco_trans_34"/>
</dbReference>
<dbReference type="GO" id="GO:0000139">
    <property type="term" value="C:Golgi membrane"/>
    <property type="evidence" value="ECO:0007669"/>
    <property type="project" value="UniProtKB-SubCell"/>
</dbReference>
<dbReference type="GO" id="GO:0016757">
    <property type="term" value="F:glycosyltransferase activity"/>
    <property type="evidence" value="ECO:0007669"/>
    <property type="project" value="UniProtKB-KW"/>
</dbReference>
<evidence type="ECO:0000256" key="4">
    <source>
        <dbReference type="ARBA" id="ARBA00022692"/>
    </source>
</evidence>
<evidence type="ECO:0000256" key="7">
    <source>
        <dbReference type="ARBA" id="ARBA00023034"/>
    </source>
</evidence>
<name>A0A8J5WYU9_ZIZPA</name>
<dbReference type="GO" id="GO:0006487">
    <property type="term" value="P:protein N-linked glycosylation"/>
    <property type="evidence" value="ECO:0007669"/>
    <property type="project" value="TreeGrafter"/>
</dbReference>
<comment type="caution">
    <text evidence="10">The sequence shown here is derived from an EMBL/GenBank/DDBJ whole genome shotgun (WGS) entry which is preliminary data.</text>
</comment>
<dbReference type="Proteomes" id="UP000729402">
    <property type="component" value="Unassembled WGS sequence"/>
</dbReference>
<comment type="subcellular location">
    <subcellularLocation>
        <location evidence="1">Golgi apparatus membrane</location>
        <topology evidence="1">Single-pass type II membrane protein</topology>
    </subcellularLocation>
</comment>
<dbReference type="PANTHER" id="PTHR31306">
    <property type="entry name" value="ALPHA-1,6-MANNOSYLTRANSFERASE MNN11-RELATED"/>
    <property type="match status" value="1"/>
</dbReference>
<keyword evidence="5" id="KW-0735">Signal-anchor</keyword>
<dbReference type="EMBL" id="JAAALK010000079">
    <property type="protein sequence ID" value="KAG8099938.1"/>
    <property type="molecule type" value="Genomic_DNA"/>
</dbReference>
<reference evidence="10" key="1">
    <citation type="journal article" date="2021" name="bioRxiv">
        <title>Whole Genome Assembly and Annotation of Northern Wild Rice, Zizania palustris L., Supports a Whole Genome Duplication in the Zizania Genus.</title>
        <authorList>
            <person name="Haas M."/>
            <person name="Kono T."/>
            <person name="Macchietto M."/>
            <person name="Millas R."/>
            <person name="McGilp L."/>
            <person name="Shao M."/>
            <person name="Duquette J."/>
            <person name="Hirsch C.N."/>
            <person name="Kimball J."/>
        </authorList>
    </citation>
    <scope>NUCLEOTIDE SEQUENCE</scope>
    <source>
        <tissue evidence="10">Fresh leaf tissue</tissue>
    </source>
</reference>
<gene>
    <name evidence="10" type="ORF">GUJ93_ZPchr0013g35746</name>
</gene>
<evidence type="ECO:0000256" key="6">
    <source>
        <dbReference type="ARBA" id="ARBA00022989"/>
    </source>
</evidence>
<keyword evidence="11" id="KW-1185">Reference proteome</keyword>
<keyword evidence="2" id="KW-0328">Glycosyltransferase</keyword>
<dbReference type="EMBL" id="JAAALK010000079">
    <property type="protein sequence ID" value="KAG8099939.1"/>
    <property type="molecule type" value="Genomic_DNA"/>
</dbReference>